<proteinExistence type="predicted"/>
<gene>
    <name evidence="2" type="ORF">S12H4_48810</name>
</gene>
<dbReference type="EMBL" id="BARW01030545">
    <property type="protein sequence ID" value="GAJ07105.1"/>
    <property type="molecule type" value="Genomic_DNA"/>
</dbReference>
<sequence length="141" mass="15914">MTTHCPKCKAENPGDSIFCAKCGMRIGESGEKPIPTQTMEVSKEELTTGSTFAGRYQIIEELGKGGMGKVYRALDKKLNEEVALKLIQSIRDEAHRFAISYHRRRRRKKSFVSLLDNIQGIGPKRKALLLREFKGMEGIKK</sequence>
<dbReference type="Gene3D" id="3.30.200.20">
    <property type="entry name" value="Phosphorylase Kinase, domain 1"/>
    <property type="match status" value="1"/>
</dbReference>
<evidence type="ECO:0000259" key="1">
    <source>
        <dbReference type="PROSITE" id="PS50011"/>
    </source>
</evidence>
<dbReference type="AlphaFoldDB" id="X1VI04"/>
<protein>
    <recommendedName>
        <fullName evidence="1">Protein kinase domain-containing protein</fullName>
    </recommendedName>
</protein>
<dbReference type="PANTHER" id="PTHR30562:SF1">
    <property type="entry name" value="UVRABC SYSTEM PROTEIN C"/>
    <property type="match status" value="1"/>
</dbReference>
<dbReference type="GO" id="GO:0005524">
    <property type="term" value="F:ATP binding"/>
    <property type="evidence" value="ECO:0007669"/>
    <property type="project" value="InterPro"/>
</dbReference>
<dbReference type="PROSITE" id="PS00107">
    <property type="entry name" value="PROTEIN_KINASE_ATP"/>
    <property type="match status" value="1"/>
</dbReference>
<dbReference type="InterPro" id="IPR000719">
    <property type="entry name" value="Prot_kinase_dom"/>
</dbReference>
<feature type="domain" description="Protein kinase" evidence="1">
    <location>
        <begin position="56"/>
        <end position="141"/>
    </location>
</feature>
<name>X1VI04_9ZZZZ</name>
<reference evidence="2" key="1">
    <citation type="journal article" date="2014" name="Front. Microbiol.">
        <title>High frequency of phylogenetically diverse reductive dehalogenase-homologous genes in deep subseafloor sedimentary metagenomes.</title>
        <authorList>
            <person name="Kawai M."/>
            <person name="Futagami T."/>
            <person name="Toyoda A."/>
            <person name="Takaki Y."/>
            <person name="Nishi S."/>
            <person name="Hori S."/>
            <person name="Arai W."/>
            <person name="Tsubouchi T."/>
            <person name="Morono Y."/>
            <person name="Uchiyama I."/>
            <person name="Ito T."/>
            <person name="Fujiyama A."/>
            <person name="Inagaki F."/>
            <person name="Takami H."/>
        </authorList>
    </citation>
    <scope>NUCLEOTIDE SEQUENCE</scope>
    <source>
        <strain evidence="2">Expedition CK06-06</strain>
    </source>
</reference>
<dbReference type="SUPFAM" id="SSF47781">
    <property type="entry name" value="RuvA domain 2-like"/>
    <property type="match status" value="1"/>
</dbReference>
<dbReference type="SUPFAM" id="SSF56112">
    <property type="entry name" value="Protein kinase-like (PK-like)"/>
    <property type="match status" value="1"/>
</dbReference>
<dbReference type="GO" id="GO:0009380">
    <property type="term" value="C:excinuclease repair complex"/>
    <property type="evidence" value="ECO:0007669"/>
    <property type="project" value="TreeGrafter"/>
</dbReference>
<dbReference type="InterPro" id="IPR050066">
    <property type="entry name" value="UvrABC_protein_C"/>
</dbReference>
<evidence type="ECO:0000313" key="2">
    <source>
        <dbReference type="EMBL" id="GAJ07105.1"/>
    </source>
</evidence>
<dbReference type="PANTHER" id="PTHR30562">
    <property type="entry name" value="UVRC/OXIDOREDUCTASE"/>
    <property type="match status" value="1"/>
</dbReference>
<dbReference type="GO" id="GO:0004672">
    <property type="term" value="F:protein kinase activity"/>
    <property type="evidence" value="ECO:0007669"/>
    <property type="project" value="InterPro"/>
</dbReference>
<dbReference type="GO" id="GO:0006974">
    <property type="term" value="P:DNA damage response"/>
    <property type="evidence" value="ECO:0007669"/>
    <property type="project" value="TreeGrafter"/>
</dbReference>
<feature type="non-terminal residue" evidence="2">
    <location>
        <position position="141"/>
    </location>
</feature>
<dbReference type="InterPro" id="IPR011009">
    <property type="entry name" value="Kinase-like_dom_sf"/>
</dbReference>
<dbReference type="InterPro" id="IPR010994">
    <property type="entry name" value="RuvA_2-like"/>
</dbReference>
<dbReference type="PROSITE" id="PS50011">
    <property type="entry name" value="PROTEIN_KINASE_DOM"/>
    <property type="match status" value="1"/>
</dbReference>
<accession>X1VI04</accession>
<organism evidence="2">
    <name type="scientific">marine sediment metagenome</name>
    <dbReference type="NCBI Taxonomy" id="412755"/>
    <lineage>
        <taxon>unclassified sequences</taxon>
        <taxon>metagenomes</taxon>
        <taxon>ecological metagenomes</taxon>
    </lineage>
</organism>
<dbReference type="Gene3D" id="1.10.150.20">
    <property type="entry name" value="5' to 3' exonuclease, C-terminal subdomain"/>
    <property type="match status" value="1"/>
</dbReference>
<comment type="caution">
    <text evidence="2">The sequence shown here is derived from an EMBL/GenBank/DDBJ whole genome shotgun (WGS) entry which is preliminary data.</text>
</comment>
<dbReference type="InterPro" id="IPR017441">
    <property type="entry name" value="Protein_kinase_ATP_BS"/>
</dbReference>